<sequence length="125" mass="13716">MSGSMVKLSPAHIATYIKNAKEKGKPYVIFTGAGCSLSAGIPLAGKLIEEIKQKYPTQAMTAINIGSNDYGQYMACLTKDERRELIRAYVDGAKINWAHIVLANLMKEGFVNRVLTFNFDNILGS</sequence>
<dbReference type="AlphaFoldDB" id="A0A345DD89"/>
<dbReference type="KEGG" id="hyf:DTO96_102074"/>
<keyword evidence="2" id="KW-1185">Reference proteome</keyword>
<dbReference type="OrthoDB" id="9800582at2"/>
<protein>
    <submittedName>
        <fullName evidence="1">NAD-dependent protein deacetylase</fullName>
        <ecNumber evidence="1">3.5.1.-</ecNumber>
    </submittedName>
</protein>
<evidence type="ECO:0000313" key="2">
    <source>
        <dbReference type="Proteomes" id="UP000252182"/>
    </source>
</evidence>
<dbReference type="InterPro" id="IPR029035">
    <property type="entry name" value="DHS-like_NAD/FAD-binding_dom"/>
</dbReference>
<keyword evidence="1" id="KW-0378">Hydrolase</keyword>
<dbReference type="EC" id="3.5.1.-" evidence="1"/>
<dbReference type="GO" id="GO:0016787">
    <property type="term" value="F:hydrolase activity"/>
    <property type="evidence" value="ECO:0007669"/>
    <property type="project" value="UniProtKB-KW"/>
</dbReference>
<dbReference type="RefSeq" id="WP_114563415.1">
    <property type="nucleotide sequence ID" value="NZ_CP031124.1"/>
</dbReference>
<organism evidence="1 2">
    <name type="scientific">Ephemeroptericola cinctiostellae</name>
    <dbReference type="NCBI Taxonomy" id="2268024"/>
    <lineage>
        <taxon>Bacteria</taxon>
        <taxon>Pseudomonadati</taxon>
        <taxon>Pseudomonadota</taxon>
        <taxon>Betaproteobacteria</taxon>
        <taxon>Burkholderiales</taxon>
        <taxon>Burkholderiaceae</taxon>
        <taxon>Ephemeroptericola</taxon>
    </lineage>
</organism>
<dbReference type="SUPFAM" id="SSF52467">
    <property type="entry name" value="DHS-like NAD/FAD-binding domain"/>
    <property type="match status" value="1"/>
</dbReference>
<gene>
    <name evidence="1" type="primary">cobB</name>
    <name evidence="1" type="ORF">DTO96_102074</name>
</gene>
<proteinExistence type="predicted"/>
<name>A0A345DD89_9BURK</name>
<reference evidence="2" key="1">
    <citation type="submission" date="2018-07" db="EMBL/GenBank/DDBJ databases">
        <authorList>
            <person name="Kim H."/>
        </authorList>
    </citation>
    <scope>NUCLEOTIDE SEQUENCE [LARGE SCALE GENOMIC DNA]</scope>
    <source>
        <strain evidence="2">F02</strain>
    </source>
</reference>
<dbReference type="Gene3D" id="3.40.50.1220">
    <property type="entry name" value="TPP-binding domain"/>
    <property type="match status" value="1"/>
</dbReference>
<accession>A0A345DD89</accession>
<dbReference type="EMBL" id="CP031124">
    <property type="protein sequence ID" value="AXF86327.1"/>
    <property type="molecule type" value="Genomic_DNA"/>
</dbReference>
<dbReference type="Proteomes" id="UP000252182">
    <property type="component" value="Chromosome"/>
</dbReference>
<evidence type="ECO:0000313" key="1">
    <source>
        <dbReference type="EMBL" id="AXF86327.1"/>
    </source>
</evidence>